<dbReference type="OrthoDB" id="10468425at2759"/>
<protein>
    <submittedName>
        <fullName evidence="1">Uncharacterized protein</fullName>
    </submittedName>
</protein>
<keyword evidence="2" id="KW-1185">Reference proteome</keyword>
<proteinExistence type="predicted"/>
<sequence>MHVQKQPGASQLHELSLLGRPTYEAAQQTLREFSIICDDFSLDMLAVKTTTSTSASTSNDELPLPILVNPALYSRYRRPKSFQSILIQC</sequence>
<evidence type="ECO:0000313" key="1">
    <source>
        <dbReference type="EMBL" id="RXW23777.1"/>
    </source>
</evidence>
<organism evidence="1 2">
    <name type="scientific">Candolleomyces aberdarensis</name>
    <dbReference type="NCBI Taxonomy" id="2316362"/>
    <lineage>
        <taxon>Eukaryota</taxon>
        <taxon>Fungi</taxon>
        <taxon>Dikarya</taxon>
        <taxon>Basidiomycota</taxon>
        <taxon>Agaricomycotina</taxon>
        <taxon>Agaricomycetes</taxon>
        <taxon>Agaricomycetidae</taxon>
        <taxon>Agaricales</taxon>
        <taxon>Agaricineae</taxon>
        <taxon>Psathyrellaceae</taxon>
        <taxon>Candolleomyces</taxon>
    </lineage>
</organism>
<evidence type="ECO:0000313" key="2">
    <source>
        <dbReference type="Proteomes" id="UP000290288"/>
    </source>
</evidence>
<reference evidence="1 2" key="1">
    <citation type="submission" date="2019-01" db="EMBL/GenBank/DDBJ databases">
        <title>Draft genome sequence of Psathyrella aberdarensis IHI B618.</title>
        <authorList>
            <person name="Buettner E."/>
            <person name="Kellner H."/>
        </authorList>
    </citation>
    <scope>NUCLEOTIDE SEQUENCE [LARGE SCALE GENOMIC DNA]</scope>
    <source>
        <strain evidence="1 2">IHI B618</strain>
    </source>
</reference>
<accession>A0A4Q2DTU3</accession>
<comment type="caution">
    <text evidence="1">The sequence shown here is derived from an EMBL/GenBank/DDBJ whole genome shotgun (WGS) entry which is preliminary data.</text>
</comment>
<gene>
    <name evidence="1" type="ORF">EST38_g2075</name>
</gene>
<dbReference type="AlphaFoldDB" id="A0A4Q2DTU3"/>
<dbReference type="EMBL" id="SDEE01000033">
    <property type="protein sequence ID" value="RXW23777.1"/>
    <property type="molecule type" value="Genomic_DNA"/>
</dbReference>
<dbReference type="Proteomes" id="UP000290288">
    <property type="component" value="Unassembled WGS sequence"/>
</dbReference>
<name>A0A4Q2DTU3_9AGAR</name>